<dbReference type="Proteomes" id="UP000054988">
    <property type="component" value="Unassembled WGS sequence"/>
</dbReference>
<name>A0A0W0F774_MONRR</name>
<sequence length="84" mass="9247">MDEGVFDALQVIPVNKDKSLLYILTRGIAPGVYTSKSQLIRDGLQFRGGTVTVYKGSHAEARCIFDDWKAHGKVKLLKKVIGAL</sequence>
<reference evidence="1 2" key="1">
    <citation type="submission" date="2015-12" db="EMBL/GenBank/DDBJ databases">
        <title>Draft genome sequence of Moniliophthora roreri, the causal agent of frosty pod rot of cacao.</title>
        <authorList>
            <person name="Aime M.C."/>
            <person name="Diaz-Valderrama J.R."/>
            <person name="Kijpornyongpan T."/>
            <person name="Phillips-Mora W."/>
        </authorList>
    </citation>
    <scope>NUCLEOTIDE SEQUENCE [LARGE SCALE GENOMIC DNA]</scope>
    <source>
        <strain evidence="1 2">MCA 2952</strain>
    </source>
</reference>
<evidence type="ECO:0000313" key="2">
    <source>
        <dbReference type="Proteomes" id="UP000054988"/>
    </source>
</evidence>
<gene>
    <name evidence="1" type="ORF">WG66_15232</name>
</gene>
<dbReference type="EMBL" id="LATX01002249">
    <property type="protein sequence ID" value="KTB32186.1"/>
    <property type="molecule type" value="Genomic_DNA"/>
</dbReference>
<dbReference type="AlphaFoldDB" id="A0A0W0F774"/>
<accession>A0A0W0F774</accession>
<protein>
    <submittedName>
        <fullName evidence="1">Uncharacterized protein</fullName>
    </submittedName>
</protein>
<proteinExistence type="predicted"/>
<comment type="caution">
    <text evidence="1">The sequence shown here is derived from an EMBL/GenBank/DDBJ whole genome shotgun (WGS) entry which is preliminary data.</text>
</comment>
<evidence type="ECO:0000313" key="1">
    <source>
        <dbReference type="EMBL" id="KTB32186.1"/>
    </source>
</evidence>
<organism evidence="1 2">
    <name type="scientific">Moniliophthora roreri</name>
    <name type="common">Frosty pod rot fungus</name>
    <name type="synonym">Monilia roreri</name>
    <dbReference type="NCBI Taxonomy" id="221103"/>
    <lineage>
        <taxon>Eukaryota</taxon>
        <taxon>Fungi</taxon>
        <taxon>Dikarya</taxon>
        <taxon>Basidiomycota</taxon>
        <taxon>Agaricomycotina</taxon>
        <taxon>Agaricomycetes</taxon>
        <taxon>Agaricomycetidae</taxon>
        <taxon>Agaricales</taxon>
        <taxon>Marasmiineae</taxon>
        <taxon>Marasmiaceae</taxon>
        <taxon>Moniliophthora</taxon>
    </lineage>
</organism>